<dbReference type="GO" id="GO:0005524">
    <property type="term" value="F:ATP binding"/>
    <property type="evidence" value="ECO:0007669"/>
    <property type="project" value="UniProtKB-KW"/>
</dbReference>
<keyword evidence="8 12" id="KW-0418">Kinase</keyword>
<accession>A0A086JAI2</accession>
<evidence type="ECO:0000256" key="2">
    <source>
        <dbReference type="ARBA" id="ARBA00004801"/>
    </source>
</evidence>
<comment type="pathway">
    <text evidence="2">Purine metabolism; AMP biosynthesis via salvage pathway; AMP from adenosine: step 1/1.</text>
</comment>
<dbReference type="Proteomes" id="UP000028828">
    <property type="component" value="Unassembled WGS sequence"/>
</dbReference>
<proteinExistence type="inferred from homology"/>
<dbReference type="InterPro" id="IPR011611">
    <property type="entry name" value="PfkB_dom"/>
</dbReference>
<dbReference type="InterPro" id="IPR002173">
    <property type="entry name" value="Carboh/pur_kinase_PfkB_CS"/>
</dbReference>
<dbReference type="OrthoDB" id="432447at2759"/>
<evidence type="ECO:0000259" key="11">
    <source>
        <dbReference type="Pfam" id="PF00294"/>
    </source>
</evidence>
<dbReference type="Pfam" id="PF00294">
    <property type="entry name" value="PfkB"/>
    <property type="match status" value="1"/>
</dbReference>
<dbReference type="EMBL" id="AEYI02002213">
    <property type="protein sequence ID" value="KFG29150.1"/>
    <property type="molecule type" value="Genomic_DNA"/>
</dbReference>
<dbReference type="GO" id="GO:0006166">
    <property type="term" value="P:purine ribonucleoside salvage"/>
    <property type="evidence" value="ECO:0007669"/>
    <property type="project" value="UniProtKB-KW"/>
</dbReference>
<comment type="cofactor">
    <cofactor evidence="1">
        <name>Mg(2+)</name>
        <dbReference type="ChEBI" id="CHEBI:18420"/>
    </cofactor>
</comment>
<feature type="active site" description="Proton acceptor" evidence="10">
    <location>
        <position position="521"/>
    </location>
</feature>
<keyword evidence="6" id="KW-0660">Purine salvage</keyword>
<evidence type="ECO:0000313" key="13">
    <source>
        <dbReference type="Proteomes" id="UP000028828"/>
    </source>
</evidence>
<evidence type="ECO:0000313" key="12">
    <source>
        <dbReference type="EMBL" id="KFG29150.1"/>
    </source>
</evidence>
<evidence type="ECO:0000256" key="5">
    <source>
        <dbReference type="ARBA" id="ARBA00022679"/>
    </source>
</evidence>
<dbReference type="UniPathway" id="UPA00588">
    <property type="reaction ID" value="UER00659"/>
</dbReference>
<dbReference type="Gene3D" id="3.40.1190.20">
    <property type="match status" value="1"/>
</dbReference>
<organism evidence="12 13">
    <name type="scientific">Toxoplasma gondii p89</name>
    <dbReference type="NCBI Taxonomy" id="943119"/>
    <lineage>
        <taxon>Eukaryota</taxon>
        <taxon>Sar</taxon>
        <taxon>Alveolata</taxon>
        <taxon>Apicomplexa</taxon>
        <taxon>Conoidasida</taxon>
        <taxon>Coccidia</taxon>
        <taxon>Eucoccidiorida</taxon>
        <taxon>Eimeriorina</taxon>
        <taxon>Sarcocystidae</taxon>
        <taxon>Toxoplasma</taxon>
    </lineage>
</organism>
<dbReference type="SUPFAM" id="SSF53613">
    <property type="entry name" value="Ribokinase-like"/>
    <property type="match status" value="1"/>
</dbReference>
<dbReference type="GO" id="GO:0006144">
    <property type="term" value="P:purine nucleobase metabolic process"/>
    <property type="evidence" value="ECO:0007669"/>
    <property type="project" value="TreeGrafter"/>
</dbReference>
<evidence type="ECO:0000256" key="7">
    <source>
        <dbReference type="ARBA" id="ARBA00022741"/>
    </source>
</evidence>
<dbReference type="Gene3D" id="3.30.1110.10">
    <property type="match status" value="1"/>
</dbReference>
<dbReference type="InterPro" id="IPR029056">
    <property type="entry name" value="Ribokinase-like"/>
</dbReference>
<evidence type="ECO:0000256" key="4">
    <source>
        <dbReference type="ARBA" id="ARBA00012119"/>
    </source>
</evidence>
<keyword evidence="9" id="KW-0067">ATP-binding</keyword>
<dbReference type="EC" id="2.7.1.20" evidence="4"/>
<evidence type="ECO:0000256" key="9">
    <source>
        <dbReference type="ARBA" id="ARBA00022840"/>
    </source>
</evidence>
<dbReference type="PROSITE" id="PS00584">
    <property type="entry name" value="PFKB_KINASES_2"/>
    <property type="match status" value="1"/>
</dbReference>
<evidence type="ECO:0000256" key="8">
    <source>
        <dbReference type="ARBA" id="ARBA00022777"/>
    </source>
</evidence>
<dbReference type="PRINTS" id="PR00989">
    <property type="entry name" value="ADENOKINASE"/>
</dbReference>
<dbReference type="PANTHER" id="PTHR45769:SF3">
    <property type="entry name" value="ADENOSINE KINASE"/>
    <property type="match status" value="1"/>
</dbReference>
<reference evidence="12 13" key="1">
    <citation type="submission" date="2014-03" db="EMBL/GenBank/DDBJ databases">
        <authorList>
            <person name="Sibley D."/>
            <person name="Venepally P."/>
            <person name="Karamycheva S."/>
            <person name="Hadjithomas M."/>
            <person name="Khan A."/>
            <person name="Brunk B."/>
            <person name="Roos D."/>
            <person name="Caler E."/>
            <person name="Lorenzi H."/>
        </authorList>
    </citation>
    <scope>NUCLEOTIDE SEQUENCE [LARGE SCALE GENOMIC DNA]</scope>
    <source>
        <strain evidence="13">p89</strain>
    </source>
</reference>
<feature type="domain" description="Carbohydrate kinase PfkB" evidence="11">
    <location>
        <begin position="263"/>
        <end position="558"/>
    </location>
</feature>
<dbReference type="InterPro" id="IPR001805">
    <property type="entry name" value="Adenokinase"/>
</dbReference>
<sequence>MCGSETRLNGSSARAKASLVVHPTTTGRTGVFCVRTDLASDAKLSRETDPRRCGHSGARLWARSLRAFRLLPLVPLGLTADYQIRHLYRESANFFQGRPLPLRPIQRGQQTHAASRRWQHPLCITNGLFPTVEDQEQVSRFWRAEDGTSEFPLFFRRHSQLVSQTMAPAEPHLQRSRIKALQGFILVLSLAFLSPASASVTDRMAVDSSNSATGPMRVFAIGNPILDLVAEVPSSFLDEFFLKRGDATLATPEQMRIYSTLDQFNPTSLPGGSALNSVRVVQKLLRKPGSAGYMGAIGDDPRGQVLKELCDKEGLATRFMVAPGQSTGVCAVLINEKERTLCTHLGACGSFRLPEDWTTFASGALIFYATSYTLTATPKNALEVAGYAHGIPNAIFTLNLSAPFCVELYKDAMQSLLLHTNILFGNEEEFAHLAKVHNLVAAEKTALSTANKEHAVEVCTGALRLLTAGQNTGATKLVVMTRGHNPVIAAEQTADGTVVVHEVGVPVVAAEKIVDTNGAGDAFVGGFLYALSQGKTVKQCIMCGNACAQDVIQHVGFSLSFTSLPC</sequence>
<keyword evidence="7" id="KW-0547">Nucleotide-binding</keyword>
<evidence type="ECO:0000256" key="1">
    <source>
        <dbReference type="ARBA" id="ARBA00001946"/>
    </source>
</evidence>
<comment type="caution">
    <text evidence="12">The sequence shown here is derived from an EMBL/GenBank/DDBJ whole genome shotgun (WGS) entry which is preliminary data.</text>
</comment>
<dbReference type="GO" id="GO:0005634">
    <property type="term" value="C:nucleus"/>
    <property type="evidence" value="ECO:0007669"/>
    <property type="project" value="TreeGrafter"/>
</dbReference>
<evidence type="ECO:0000256" key="10">
    <source>
        <dbReference type="PIRSR" id="PIRSR601805-1"/>
    </source>
</evidence>
<dbReference type="GO" id="GO:0005829">
    <property type="term" value="C:cytosol"/>
    <property type="evidence" value="ECO:0007669"/>
    <property type="project" value="TreeGrafter"/>
</dbReference>
<dbReference type="CDD" id="cd01168">
    <property type="entry name" value="adenosine_kinase"/>
    <property type="match status" value="1"/>
</dbReference>
<dbReference type="GO" id="GO:0044209">
    <property type="term" value="P:AMP salvage"/>
    <property type="evidence" value="ECO:0007669"/>
    <property type="project" value="UniProtKB-UniPathway"/>
</dbReference>
<evidence type="ECO:0000256" key="6">
    <source>
        <dbReference type="ARBA" id="ARBA00022726"/>
    </source>
</evidence>
<keyword evidence="5 12" id="KW-0808">Transferase</keyword>
<dbReference type="VEuPathDB" id="ToxoDB:TGP89_250880"/>
<name>A0A086JAI2_TOXGO</name>
<protein>
    <recommendedName>
        <fullName evidence="4">adenosine kinase</fullName>
        <ecNumber evidence="4">2.7.1.20</ecNumber>
    </recommendedName>
</protein>
<evidence type="ECO:0000256" key="3">
    <source>
        <dbReference type="ARBA" id="ARBA00010688"/>
    </source>
</evidence>
<comment type="similarity">
    <text evidence="3">Belongs to the carbohydrate kinase PfkB family.</text>
</comment>
<dbReference type="GO" id="GO:0004001">
    <property type="term" value="F:adenosine kinase activity"/>
    <property type="evidence" value="ECO:0007669"/>
    <property type="project" value="UniProtKB-EC"/>
</dbReference>
<dbReference type="PANTHER" id="PTHR45769">
    <property type="entry name" value="ADENOSINE KINASE"/>
    <property type="match status" value="1"/>
</dbReference>
<gene>
    <name evidence="12" type="ORF">TGP89_250880</name>
</gene>
<dbReference type="AlphaFoldDB" id="A0A086JAI2"/>